<sequence length="175" mass="19213">MRSSILLNLSILFGLNRLGIYDVLNRPVKFDAVPSVLIPPQATSSSTTTASPVNPTTPELGKEELIEPEPIPIGVSEPDERMKKVIDLTASSRKKVSETTESPALTELIEEIGEDNVVTTTTQQLIEATSAKTPKPDVYRLLKTLNLTDEETNDLVSHVEKVRPLRSHAEMIEAI</sequence>
<gene>
    <name evidence="3" type="ORF">SVUK_LOCUS7735</name>
</gene>
<accession>A0A3P7J974</accession>
<dbReference type="OrthoDB" id="5867972at2759"/>
<dbReference type="AlphaFoldDB" id="A0A3P7J974"/>
<name>A0A3P7J974_STRVU</name>
<reference evidence="3 4" key="1">
    <citation type="submission" date="2018-11" db="EMBL/GenBank/DDBJ databases">
        <authorList>
            <consortium name="Pathogen Informatics"/>
        </authorList>
    </citation>
    <scope>NUCLEOTIDE SEQUENCE [LARGE SCALE GENOMIC DNA]</scope>
</reference>
<evidence type="ECO:0000256" key="2">
    <source>
        <dbReference type="SAM" id="SignalP"/>
    </source>
</evidence>
<evidence type="ECO:0000313" key="3">
    <source>
        <dbReference type="EMBL" id="VDM72737.1"/>
    </source>
</evidence>
<feature type="chain" id="PRO_5017959036" evidence="2">
    <location>
        <begin position="22"/>
        <end position="175"/>
    </location>
</feature>
<evidence type="ECO:0000256" key="1">
    <source>
        <dbReference type="SAM" id="MobiDB-lite"/>
    </source>
</evidence>
<dbReference type="EMBL" id="UYYB01026979">
    <property type="protein sequence ID" value="VDM72737.1"/>
    <property type="molecule type" value="Genomic_DNA"/>
</dbReference>
<proteinExistence type="predicted"/>
<keyword evidence="2" id="KW-0732">Signal</keyword>
<feature type="compositionally biased region" description="Low complexity" evidence="1">
    <location>
        <begin position="40"/>
        <end position="59"/>
    </location>
</feature>
<organism evidence="3 4">
    <name type="scientific">Strongylus vulgaris</name>
    <name type="common">Blood worm</name>
    <dbReference type="NCBI Taxonomy" id="40348"/>
    <lineage>
        <taxon>Eukaryota</taxon>
        <taxon>Metazoa</taxon>
        <taxon>Ecdysozoa</taxon>
        <taxon>Nematoda</taxon>
        <taxon>Chromadorea</taxon>
        <taxon>Rhabditida</taxon>
        <taxon>Rhabditina</taxon>
        <taxon>Rhabditomorpha</taxon>
        <taxon>Strongyloidea</taxon>
        <taxon>Strongylidae</taxon>
        <taxon>Strongylus</taxon>
    </lineage>
</organism>
<dbReference type="Proteomes" id="UP000270094">
    <property type="component" value="Unassembled WGS sequence"/>
</dbReference>
<keyword evidence="4" id="KW-1185">Reference proteome</keyword>
<evidence type="ECO:0000313" key="4">
    <source>
        <dbReference type="Proteomes" id="UP000270094"/>
    </source>
</evidence>
<protein>
    <submittedName>
        <fullName evidence="3">Uncharacterized protein</fullName>
    </submittedName>
</protein>
<feature type="signal peptide" evidence="2">
    <location>
        <begin position="1"/>
        <end position="21"/>
    </location>
</feature>
<feature type="region of interest" description="Disordered" evidence="1">
    <location>
        <begin position="40"/>
        <end position="60"/>
    </location>
</feature>